<dbReference type="RefSeq" id="XP_016210208.1">
    <property type="nucleotide sequence ID" value="XM_016361902.1"/>
</dbReference>
<name>A0A0D2AMH7_9PEZI</name>
<organism evidence="1 2">
    <name type="scientific">Verruconis gallopava</name>
    <dbReference type="NCBI Taxonomy" id="253628"/>
    <lineage>
        <taxon>Eukaryota</taxon>
        <taxon>Fungi</taxon>
        <taxon>Dikarya</taxon>
        <taxon>Ascomycota</taxon>
        <taxon>Pezizomycotina</taxon>
        <taxon>Dothideomycetes</taxon>
        <taxon>Pleosporomycetidae</taxon>
        <taxon>Venturiales</taxon>
        <taxon>Sympoventuriaceae</taxon>
        <taxon>Verruconis</taxon>
    </lineage>
</organism>
<evidence type="ECO:0000313" key="2">
    <source>
        <dbReference type="Proteomes" id="UP000053259"/>
    </source>
</evidence>
<dbReference type="GeneID" id="27316025"/>
<dbReference type="Proteomes" id="UP000053259">
    <property type="component" value="Unassembled WGS sequence"/>
</dbReference>
<dbReference type="VEuPathDB" id="FungiDB:PV09_08052"/>
<dbReference type="STRING" id="253628.A0A0D2AMH7"/>
<reference evidence="1 2" key="1">
    <citation type="submission" date="2015-01" db="EMBL/GenBank/DDBJ databases">
        <title>The Genome Sequence of Ochroconis gallopava CBS43764.</title>
        <authorList>
            <consortium name="The Broad Institute Genomics Platform"/>
            <person name="Cuomo C."/>
            <person name="de Hoog S."/>
            <person name="Gorbushina A."/>
            <person name="Stielow B."/>
            <person name="Teixiera M."/>
            <person name="Abouelleil A."/>
            <person name="Chapman S.B."/>
            <person name="Priest M."/>
            <person name="Young S.K."/>
            <person name="Wortman J."/>
            <person name="Nusbaum C."/>
            <person name="Birren B."/>
        </authorList>
    </citation>
    <scope>NUCLEOTIDE SEQUENCE [LARGE SCALE GENOMIC DNA]</scope>
    <source>
        <strain evidence="1 2">CBS 43764</strain>
    </source>
</reference>
<evidence type="ECO:0000313" key="1">
    <source>
        <dbReference type="EMBL" id="KIW00339.1"/>
    </source>
</evidence>
<proteinExistence type="predicted"/>
<sequence length="114" mass="13383">MGSINDPKRVVLRFHVQHELDEAAINRRFFALYGPEPSNSDFYSHLIAPNESSQMHIVLDFNCKLHPNIDHSKIAYEVFKVKKKDDFEFEKLNDAACQYARIRCERIKWGTDRA</sequence>
<dbReference type="EMBL" id="KN847564">
    <property type="protein sequence ID" value="KIW00339.1"/>
    <property type="molecule type" value="Genomic_DNA"/>
</dbReference>
<gene>
    <name evidence="1" type="ORF">PV09_08052</name>
</gene>
<keyword evidence="2" id="KW-1185">Reference proteome</keyword>
<protein>
    <submittedName>
        <fullName evidence="1">Uncharacterized protein</fullName>
    </submittedName>
</protein>
<dbReference type="OrthoDB" id="3709982at2759"/>
<dbReference type="AlphaFoldDB" id="A0A0D2AMH7"/>
<dbReference type="InParanoid" id="A0A0D2AMH7"/>
<dbReference type="HOGENOM" id="CLU_122933_2_0_1"/>
<accession>A0A0D2AMH7</accession>